<dbReference type="AlphaFoldDB" id="A0A5P2BVA3"/>
<reference evidence="2 3" key="1">
    <citation type="submission" date="2018-05" db="EMBL/GenBank/DDBJ databases">
        <title>Streptomyces venezuelae.</title>
        <authorList>
            <person name="Kim W."/>
            <person name="Lee N."/>
            <person name="Cho B.-K."/>
        </authorList>
    </citation>
    <scope>NUCLEOTIDE SEQUENCE [LARGE SCALE GENOMIC DNA]</scope>
    <source>
        <strain evidence="2 3">ATCC 14584</strain>
    </source>
</reference>
<proteinExistence type="predicted"/>
<organism evidence="2 3">
    <name type="scientific">Streptomyces venezuelae</name>
    <dbReference type="NCBI Taxonomy" id="54571"/>
    <lineage>
        <taxon>Bacteria</taxon>
        <taxon>Bacillati</taxon>
        <taxon>Actinomycetota</taxon>
        <taxon>Actinomycetes</taxon>
        <taxon>Kitasatosporales</taxon>
        <taxon>Streptomycetaceae</taxon>
        <taxon>Streptomyces</taxon>
    </lineage>
</organism>
<feature type="region of interest" description="Disordered" evidence="1">
    <location>
        <begin position="1"/>
        <end position="78"/>
    </location>
</feature>
<gene>
    <name evidence="2" type="ORF">DEJ48_14195</name>
</gene>
<protein>
    <submittedName>
        <fullName evidence="2">Uncharacterized protein</fullName>
    </submittedName>
</protein>
<evidence type="ECO:0000313" key="2">
    <source>
        <dbReference type="EMBL" id="QES34396.1"/>
    </source>
</evidence>
<name>A0A5P2BVA3_STRVZ</name>
<sequence>MGPEPPLRGGSHPPTRPFTPHRGVGTGVAPPPFAARGGSVPPGPPAADDESRTGGAGGNGKPGRRPGAPPTSRSPTQT</sequence>
<evidence type="ECO:0000313" key="3">
    <source>
        <dbReference type="Proteomes" id="UP000322927"/>
    </source>
</evidence>
<accession>A0A5P2BVA3</accession>
<dbReference type="EMBL" id="CP029192">
    <property type="protein sequence ID" value="QES34396.1"/>
    <property type="molecule type" value="Genomic_DNA"/>
</dbReference>
<evidence type="ECO:0000256" key="1">
    <source>
        <dbReference type="SAM" id="MobiDB-lite"/>
    </source>
</evidence>
<dbReference type="Proteomes" id="UP000322927">
    <property type="component" value="Chromosome"/>
</dbReference>